<accession>A0ABM1ENT5</accession>
<feature type="compositionally biased region" description="Polar residues" evidence="1">
    <location>
        <begin position="8"/>
        <end position="20"/>
    </location>
</feature>
<proteinExistence type="predicted"/>
<feature type="region of interest" description="Disordered" evidence="1">
    <location>
        <begin position="74"/>
        <end position="139"/>
    </location>
</feature>
<gene>
    <name evidence="3" type="primary">LOC106814095</name>
</gene>
<evidence type="ECO:0000313" key="3">
    <source>
        <dbReference type="RefSeq" id="XP_014673856.1"/>
    </source>
</evidence>
<reference evidence="3" key="1">
    <citation type="submission" date="2025-08" db="UniProtKB">
        <authorList>
            <consortium name="RefSeq"/>
        </authorList>
    </citation>
    <scope>IDENTIFICATION</scope>
</reference>
<organism evidence="2 3">
    <name type="scientific">Priapulus caudatus</name>
    <name type="common">Priapulid worm</name>
    <dbReference type="NCBI Taxonomy" id="37621"/>
    <lineage>
        <taxon>Eukaryota</taxon>
        <taxon>Metazoa</taxon>
        <taxon>Ecdysozoa</taxon>
        <taxon>Scalidophora</taxon>
        <taxon>Priapulida</taxon>
        <taxon>Priapulimorpha</taxon>
        <taxon>Priapulimorphida</taxon>
        <taxon>Priapulidae</taxon>
        <taxon>Priapulus</taxon>
    </lineage>
</organism>
<keyword evidence="2" id="KW-1185">Reference proteome</keyword>
<protein>
    <submittedName>
        <fullName evidence="3">Uncharacterized protein LOC106814095</fullName>
    </submittedName>
</protein>
<feature type="compositionally biased region" description="Polar residues" evidence="1">
    <location>
        <begin position="106"/>
        <end position="118"/>
    </location>
</feature>
<feature type="compositionally biased region" description="Polar residues" evidence="1">
    <location>
        <begin position="74"/>
        <end position="95"/>
    </location>
</feature>
<evidence type="ECO:0000256" key="1">
    <source>
        <dbReference type="SAM" id="MobiDB-lite"/>
    </source>
</evidence>
<dbReference type="GeneID" id="106814095"/>
<dbReference type="Proteomes" id="UP000695022">
    <property type="component" value="Unplaced"/>
</dbReference>
<name>A0ABM1ENT5_PRICU</name>
<sequence>MKNKSISHRNTLTHMNSQQGAARFQTGRQISAKEHYMSRTRYAPGVNAKQPLSFAGKQENGNLAGFPKVNNISLEETNKRNSVNASNSRTSNPSAKDTRPPWRPSYNVSNARESSAVGNRSAGLSKATGRTDWAAKYLK</sequence>
<dbReference type="RefSeq" id="XP_014673856.1">
    <property type="nucleotide sequence ID" value="XM_014818370.1"/>
</dbReference>
<feature type="region of interest" description="Disordered" evidence="1">
    <location>
        <begin position="1"/>
        <end position="29"/>
    </location>
</feature>
<evidence type="ECO:0000313" key="2">
    <source>
        <dbReference type="Proteomes" id="UP000695022"/>
    </source>
</evidence>